<proteinExistence type="predicted"/>
<sequence length="67" mass="7618">MKSSALIDIIIKLSDFIQMSLTSNLIMMLKEDNKSKSDDEWDARSWDDVDLKLSGAIAFADKQQSHQ</sequence>
<dbReference type="EMBL" id="CM042031">
    <property type="protein sequence ID" value="KAI3784366.1"/>
    <property type="molecule type" value="Genomic_DNA"/>
</dbReference>
<dbReference type="Proteomes" id="UP001056120">
    <property type="component" value="Linkage Group LG14"/>
</dbReference>
<reference evidence="1 2" key="2">
    <citation type="journal article" date="2022" name="Mol. Ecol. Resour.">
        <title>The genomes of chicory, endive, great burdock and yacon provide insights into Asteraceae paleo-polyploidization history and plant inulin production.</title>
        <authorList>
            <person name="Fan W."/>
            <person name="Wang S."/>
            <person name="Wang H."/>
            <person name="Wang A."/>
            <person name="Jiang F."/>
            <person name="Liu H."/>
            <person name="Zhao H."/>
            <person name="Xu D."/>
            <person name="Zhang Y."/>
        </authorList>
    </citation>
    <scope>NUCLEOTIDE SEQUENCE [LARGE SCALE GENOMIC DNA]</scope>
    <source>
        <strain evidence="2">cv. Yunnan</strain>
        <tissue evidence="1">Leaves</tissue>
    </source>
</reference>
<reference evidence="2" key="1">
    <citation type="journal article" date="2022" name="Mol. Ecol. Resour.">
        <title>The genomes of chicory, endive, great burdock and yacon provide insights into Asteraceae palaeo-polyploidization history and plant inulin production.</title>
        <authorList>
            <person name="Fan W."/>
            <person name="Wang S."/>
            <person name="Wang H."/>
            <person name="Wang A."/>
            <person name="Jiang F."/>
            <person name="Liu H."/>
            <person name="Zhao H."/>
            <person name="Xu D."/>
            <person name="Zhang Y."/>
        </authorList>
    </citation>
    <scope>NUCLEOTIDE SEQUENCE [LARGE SCALE GENOMIC DNA]</scope>
    <source>
        <strain evidence="2">cv. Yunnan</strain>
    </source>
</reference>
<accession>A0ACB9GMP9</accession>
<comment type="caution">
    <text evidence="1">The sequence shown here is derived from an EMBL/GenBank/DDBJ whole genome shotgun (WGS) entry which is preliminary data.</text>
</comment>
<protein>
    <submittedName>
        <fullName evidence="1">Uncharacterized protein</fullName>
    </submittedName>
</protein>
<evidence type="ECO:0000313" key="1">
    <source>
        <dbReference type="EMBL" id="KAI3784366.1"/>
    </source>
</evidence>
<gene>
    <name evidence="1" type="ORF">L1987_43465</name>
</gene>
<keyword evidence="2" id="KW-1185">Reference proteome</keyword>
<organism evidence="1 2">
    <name type="scientific">Smallanthus sonchifolius</name>
    <dbReference type="NCBI Taxonomy" id="185202"/>
    <lineage>
        <taxon>Eukaryota</taxon>
        <taxon>Viridiplantae</taxon>
        <taxon>Streptophyta</taxon>
        <taxon>Embryophyta</taxon>
        <taxon>Tracheophyta</taxon>
        <taxon>Spermatophyta</taxon>
        <taxon>Magnoliopsida</taxon>
        <taxon>eudicotyledons</taxon>
        <taxon>Gunneridae</taxon>
        <taxon>Pentapetalae</taxon>
        <taxon>asterids</taxon>
        <taxon>campanulids</taxon>
        <taxon>Asterales</taxon>
        <taxon>Asteraceae</taxon>
        <taxon>Asteroideae</taxon>
        <taxon>Heliantheae alliance</taxon>
        <taxon>Millerieae</taxon>
        <taxon>Smallanthus</taxon>
    </lineage>
</organism>
<evidence type="ECO:0000313" key="2">
    <source>
        <dbReference type="Proteomes" id="UP001056120"/>
    </source>
</evidence>
<name>A0ACB9GMP9_9ASTR</name>